<proteinExistence type="inferred from homology"/>
<feature type="region of interest" description="Disordered" evidence="10">
    <location>
        <begin position="234"/>
        <end position="340"/>
    </location>
</feature>
<keyword evidence="4" id="KW-0963">Cytoplasm</keyword>
<feature type="coiled-coil region" evidence="9">
    <location>
        <begin position="41"/>
        <end position="96"/>
    </location>
</feature>
<feature type="domain" description="NOT2/NOT3/NOT5 C-terminal" evidence="12">
    <location>
        <begin position="369"/>
        <end position="478"/>
    </location>
</feature>
<dbReference type="VEuPathDB" id="AmoebaDB:KM1_195670"/>
<keyword evidence="5" id="KW-0678">Repressor</keyword>
<dbReference type="PANTHER" id="PTHR23326">
    <property type="entry name" value="CCR4 NOT-RELATED"/>
    <property type="match status" value="1"/>
</dbReference>
<dbReference type="EMBL" id="BDEQ01000001">
    <property type="protein sequence ID" value="GAT97666.1"/>
    <property type="molecule type" value="Genomic_DNA"/>
</dbReference>
<protein>
    <submittedName>
        <fullName evidence="13">Ccr4 not transcription complex subunit 3 putative</fullName>
    </submittedName>
</protein>
<dbReference type="GO" id="GO:0005737">
    <property type="term" value="C:cytoplasm"/>
    <property type="evidence" value="ECO:0007669"/>
    <property type="project" value="UniProtKB-SubCell"/>
</dbReference>
<dbReference type="Pfam" id="PF04065">
    <property type="entry name" value="Not3"/>
    <property type="match status" value="1"/>
</dbReference>
<evidence type="ECO:0000256" key="4">
    <source>
        <dbReference type="ARBA" id="ARBA00022490"/>
    </source>
</evidence>
<evidence type="ECO:0000256" key="10">
    <source>
        <dbReference type="SAM" id="MobiDB-lite"/>
    </source>
</evidence>
<evidence type="ECO:0000256" key="6">
    <source>
        <dbReference type="ARBA" id="ARBA00023015"/>
    </source>
</evidence>
<dbReference type="VEuPathDB" id="AmoebaDB:EHI_119550"/>
<name>A0A5K1VPJ6_ENTHI</name>
<evidence type="ECO:0000259" key="12">
    <source>
        <dbReference type="Pfam" id="PF04153"/>
    </source>
</evidence>
<keyword evidence="7" id="KW-0804">Transcription</keyword>
<dbReference type="InterPro" id="IPR040168">
    <property type="entry name" value="Not2/3/5"/>
</dbReference>
<organism evidence="13 14">
    <name type="scientific">Entamoeba histolytica</name>
    <dbReference type="NCBI Taxonomy" id="5759"/>
    <lineage>
        <taxon>Eukaryota</taxon>
        <taxon>Amoebozoa</taxon>
        <taxon>Evosea</taxon>
        <taxon>Archamoebae</taxon>
        <taxon>Mastigamoebida</taxon>
        <taxon>Entamoebidae</taxon>
        <taxon>Entamoeba</taxon>
    </lineage>
</organism>
<dbReference type="VEuPathDB" id="AmoebaDB:EHI8A_123720"/>
<evidence type="ECO:0000313" key="13">
    <source>
        <dbReference type="EMBL" id="GAT97666.1"/>
    </source>
</evidence>
<feature type="domain" description="CCR4-Not complex component Not N-terminal" evidence="11">
    <location>
        <begin position="4"/>
        <end position="223"/>
    </location>
</feature>
<accession>A0A5K1VPJ6</accession>
<reference evidence="13 14" key="1">
    <citation type="submission" date="2016-05" db="EMBL/GenBank/DDBJ databases">
        <title>First whole genome sequencing of Entamoeba histolytica HM1:IMSS-clone-6.</title>
        <authorList>
            <person name="Mukherjee Avik.K."/>
            <person name="Izumyama S."/>
            <person name="Nakada-Tsukui K."/>
            <person name="Nozaki T."/>
        </authorList>
    </citation>
    <scope>NUCLEOTIDE SEQUENCE [LARGE SCALE GENOMIC DNA]</scope>
    <source>
        <strain evidence="13 14">HM1:IMSS clone 6</strain>
    </source>
</reference>
<dbReference type="InterPro" id="IPR007282">
    <property type="entry name" value="NOT2/3/5_C"/>
</dbReference>
<feature type="compositionally biased region" description="Polar residues" evidence="10">
    <location>
        <begin position="322"/>
        <end position="340"/>
    </location>
</feature>
<evidence type="ECO:0000256" key="7">
    <source>
        <dbReference type="ARBA" id="ARBA00023163"/>
    </source>
</evidence>
<evidence type="ECO:0000256" key="8">
    <source>
        <dbReference type="ARBA" id="ARBA00023242"/>
    </source>
</evidence>
<dbReference type="InterPro" id="IPR007207">
    <property type="entry name" value="Not_N"/>
</dbReference>
<feature type="compositionally biased region" description="Low complexity" evidence="10">
    <location>
        <begin position="303"/>
        <end position="316"/>
    </location>
</feature>
<comment type="subcellular location">
    <subcellularLocation>
        <location evidence="2">Cytoplasm</location>
    </subcellularLocation>
    <subcellularLocation>
        <location evidence="1">Nucleus</location>
    </subcellularLocation>
</comment>
<dbReference type="GO" id="GO:0005634">
    <property type="term" value="C:nucleus"/>
    <property type="evidence" value="ECO:0007669"/>
    <property type="project" value="UniProtKB-SubCell"/>
</dbReference>
<evidence type="ECO:0000256" key="1">
    <source>
        <dbReference type="ARBA" id="ARBA00004123"/>
    </source>
</evidence>
<feature type="compositionally biased region" description="Basic and acidic residues" evidence="10">
    <location>
        <begin position="238"/>
        <end position="255"/>
    </location>
</feature>
<dbReference type="VEuPathDB" id="AmoebaDB:EHI7A_115430"/>
<dbReference type="Pfam" id="PF04153">
    <property type="entry name" value="NOT2_3_5_C"/>
    <property type="match status" value="1"/>
</dbReference>
<feature type="coiled-coil region" evidence="9">
    <location>
        <begin position="125"/>
        <end position="159"/>
    </location>
</feature>
<feature type="compositionally biased region" description="Polar residues" evidence="10">
    <location>
        <begin position="256"/>
        <end position="302"/>
    </location>
</feature>
<dbReference type="VEuPathDB" id="AmoebaDB:EHI5A_082110"/>
<gene>
    <name evidence="13" type="ORF">CL6EHI_119550</name>
</gene>
<dbReference type="AlphaFoldDB" id="A0A5K1VPJ6"/>
<evidence type="ECO:0000256" key="2">
    <source>
        <dbReference type="ARBA" id="ARBA00004496"/>
    </source>
</evidence>
<sequence>MSTNRKVQSDIDKTLKVMNAGFAEFDEIREKLDETEGGHQHEKIEADLKKSLKKLQKCREQIKGWLQTEIKNKNQLTEAKKQIEERMEAFKEIERISKIKPYSIEGLARVSDSGSVEEQSTEEEQTWIEQIINNLESQIEDLNREKEPQKKKKQSQQKKNQILKQISILQSHIENLNVIDKALKYGFLDDEDVNEFQEEVEMTVESKMITNDDSIELYKRFDLESLKLQIQQEELEEEERRNNEIQKEQPEHDENNITQQHKTKQSQLPLKEVQSSKAVQTKSAQQIIKSPTQQVKTSLSPVQKQQPSPHQTTTQTCKGENKNQTLQRTSNTPTKQTTECTSPVIDEKTLQTIKDIEFSYNSMIQFHHQQSPKRKPSNLTLPKWFPTQPIPFDFKSNKIEDEFLMFLFYYAQGTELQLQAAEMLKQRKWKYHKGYQKWFKKLNDPIYTSEVSENGEYCCFEYESWNTVSKSHFTFFNNFMEN</sequence>
<evidence type="ECO:0000313" key="14">
    <source>
        <dbReference type="Proteomes" id="UP000078387"/>
    </source>
</evidence>
<comment type="similarity">
    <text evidence="3">Belongs to the CNOT2/3/5 family.</text>
</comment>
<evidence type="ECO:0000256" key="9">
    <source>
        <dbReference type="SAM" id="Coils"/>
    </source>
</evidence>
<evidence type="ECO:0000256" key="3">
    <source>
        <dbReference type="ARBA" id="ARBA00007682"/>
    </source>
</evidence>
<evidence type="ECO:0000259" key="11">
    <source>
        <dbReference type="Pfam" id="PF04065"/>
    </source>
</evidence>
<evidence type="ECO:0000256" key="5">
    <source>
        <dbReference type="ARBA" id="ARBA00022491"/>
    </source>
</evidence>
<dbReference type="OMA" id="FIFYHYQ"/>
<keyword evidence="9" id="KW-0175">Coiled coil</keyword>
<dbReference type="GO" id="GO:0006355">
    <property type="term" value="P:regulation of DNA-templated transcription"/>
    <property type="evidence" value="ECO:0007669"/>
    <property type="project" value="InterPro"/>
</dbReference>
<comment type="caution">
    <text evidence="13">The sequence shown here is derived from an EMBL/GenBank/DDBJ whole genome shotgun (WGS) entry which is preliminary data.</text>
</comment>
<keyword evidence="8" id="KW-0539">Nucleus</keyword>
<keyword evidence="6" id="KW-0805">Transcription regulation</keyword>
<dbReference type="Proteomes" id="UP000078387">
    <property type="component" value="Unassembled WGS sequence"/>
</dbReference>
<dbReference type="InterPro" id="IPR038635">
    <property type="entry name" value="CCR4-NOT_su2/3/5_C_sf"/>
</dbReference>
<dbReference type="Gene3D" id="2.30.30.1020">
    <property type="entry name" value="CCR4-NOT complex subunit 2/3/5, C-terminal domain"/>
    <property type="match status" value="1"/>
</dbReference>
<dbReference type="GO" id="GO:0030015">
    <property type="term" value="C:CCR4-NOT core complex"/>
    <property type="evidence" value="ECO:0007669"/>
    <property type="project" value="InterPro"/>
</dbReference>